<comment type="similarity">
    <text evidence="2">Belongs to the group II decarboxylase family.</text>
</comment>
<accession>A0A1W0WXP4</accession>
<protein>
    <submittedName>
        <fullName evidence="9">Glutamate decarboxylase 1</fullName>
    </submittedName>
</protein>
<dbReference type="GO" id="GO:0004351">
    <property type="term" value="F:glutamate decarboxylase activity"/>
    <property type="evidence" value="ECO:0007669"/>
    <property type="project" value="TreeGrafter"/>
</dbReference>
<keyword evidence="6" id="KW-0456">Lyase</keyword>
<dbReference type="Pfam" id="PF00282">
    <property type="entry name" value="Pyridoxal_deC"/>
    <property type="match status" value="1"/>
</dbReference>
<dbReference type="Gene3D" id="3.90.1150.170">
    <property type="match status" value="1"/>
</dbReference>
<proteinExistence type="inferred from homology"/>
<sequence length="718" mass="80783">MPDAEELIRVLEAVHDEKCAVSRADVSDSYEEKMSYQNKFLNRKTVAGTTGSPLHQASSVANGTSTASGGYQTRENNNAVSPVENGIDRMGLQRKSSRAYERGDGLDERMGSSRKYSLTQAISNGSSLGQNSSGPNSAGLQDGAPELDYSQPASALQGPNFHLRRTQSQRTIERSPAALQRVGTLTTKETLTPSFAADKQFFPTTFPQIDDRYLRLDYANQDYLSKMLHSDLLPKGSPEVTREFMSTLVTLLLNYVEMQNDRTSRVLEFRHPKQLEQIVDIDVPDEESPSNLYQILLDCQQALQYQVRSGHPRFFNQISTGLDMVSLAGEWLTATTNSNMFTYEVSPVFVLIEKAVLQKMRELVGWPTGDGIFAPGGSISTLYAIHLARHRKFPLCKTKGVYALTKRPIIFTSAHCHYSIPQAAAVMGLGTDSVVEIPVDEKGRMDIDKLEEQIMACLERGDEPMLINATCGTTVLGAFDPIMPIADLCEKYDIWLHADAAWGGGVLVSRKHRKLMNGIERANSVTWNPHKMLGAHLQCSAVLIREPNQLFSCNNMSADYLFQQDKHYNVEYDTGDKAIQCGRKNDVFKLWLMWRAKGTLGFERQVNGLFELRDHLVRRLNEFEDFELILPEPECTNVCFWYVPPSCANMVGNRRYERLGRITAIIKARMMDRGNLMVGYQPLDDRPNFFRMLFSNAASTNEDVDFMLEEIVRIGHEL</sequence>
<comment type="caution">
    <text evidence="9">The sequence shown here is derived from an EMBL/GenBank/DDBJ whole genome shotgun (WGS) entry which is preliminary data.</text>
</comment>
<evidence type="ECO:0000256" key="3">
    <source>
        <dbReference type="ARBA" id="ARBA00011738"/>
    </source>
</evidence>
<evidence type="ECO:0000256" key="5">
    <source>
        <dbReference type="ARBA" id="ARBA00022898"/>
    </source>
</evidence>
<dbReference type="InterPro" id="IPR002129">
    <property type="entry name" value="PyrdxlP-dep_de-COase"/>
</dbReference>
<dbReference type="CDD" id="cd06450">
    <property type="entry name" value="DOPA_deC_like"/>
    <property type="match status" value="1"/>
</dbReference>
<dbReference type="AlphaFoldDB" id="A0A1W0WXP4"/>
<dbReference type="Gene3D" id="3.40.640.10">
    <property type="entry name" value="Type I PLP-dependent aspartate aminotransferase-like (Major domain)"/>
    <property type="match status" value="1"/>
</dbReference>
<keyword evidence="4" id="KW-0210">Decarboxylase</keyword>
<comment type="subunit">
    <text evidence="3">Homodimer.</text>
</comment>
<evidence type="ECO:0000256" key="8">
    <source>
        <dbReference type="SAM" id="MobiDB-lite"/>
    </source>
</evidence>
<gene>
    <name evidence="9" type="ORF">BV898_05980</name>
</gene>
<evidence type="ECO:0000256" key="4">
    <source>
        <dbReference type="ARBA" id="ARBA00022793"/>
    </source>
</evidence>
<comment type="cofactor">
    <cofactor evidence="1 7">
        <name>pyridoxal 5'-phosphate</name>
        <dbReference type="ChEBI" id="CHEBI:597326"/>
    </cofactor>
</comment>
<dbReference type="InterPro" id="IPR015424">
    <property type="entry name" value="PyrdxlP-dep_Trfase"/>
</dbReference>
<evidence type="ECO:0000313" key="10">
    <source>
        <dbReference type="Proteomes" id="UP000192578"/>
    </source>
</evidence>
<evidence type="ECO:0000256" key="7">
    <source>
        <dbReference type="PIRSR" id="PIRSR602129-50"/>
    </source>
</evidence>
<dbReference type="SUPFAM" id="SSF53383">
    <property type="entry name" value="PLP-dependent transferases"/>
    <property type="match status" value="1"/>
</dbReference>
<dbReference type="PANTHER" id="PTHR45677">
    <property type="entry name" value="GLUTAMATE DECARBOXYLASE-RELATED"/>
    <property type="match status" value="1"/>
</dbReference>
<dbReference type="GO" id="GO:0030170">
    <property type="term" value="F:pyridoxal phosphate binding"/>
    <property type="evidence" value="ECO:0007669"/>
    <property type="project" value="InterPro"/>
</dbReference>
<dbReference type="FunFam" id="3.40.640.10:FF:000016">
    <property type="entry name" value="Glutamate decarboxylase like 1"/>
    <property type="match status" value="1"/>
</dbReference>
<dbReference type="InterPro" id="IPR021115">
    <property type="entry name" value="Pyridoxal-P_BS"/>
</dbReference>
<dbReference type="PANTHER" id="PTHR45677:SF10">
    <property type="entry name" value="GLUTAMATE DECARBOXYLASE"/>
    <property type="match status" value="1"/>
</dbReference>
<evidence type="ECO:0000256" key="6">
    <source>
        <dbReference type="ARBA" id="ARBA00023239"/>
    </source>
</evidence>
<feature type="compositionally biased region" description="Basic and acidic residues" evidence="8">
    <location>
        <begin position="98"/>
        <end position="111"/>
    </location>
</feature>
<dbReference type="OrthoDB" id="392571at2759"/>
<name>A0A1W0WXP4_HYPEX</name>
<keyword evidence="5 7" id="KW-0663">Pyridoxal phosphate</keyword>
<organism evidence="9 10">
    <name type="scientific">Hypsibius exemplaris</name>
    <name type="common">Freshwater tardigrade</name>
    <dbReference type="NCBI Taxonomy" id="2072580"/>
    <lineage>
        <taxon>Eukaryota</taxon>
        <taxon>Metazoa</taxon>
        <taxon>Ecdysozoa</taxon>
        <taxon>Tardigrada</taxon>
        <taxon>Eutardigrada</taxon>
        <taxon>Parachela</taxon>
        <taxon>Hypsibioidea</taxon>
        <taxon>Hypsibiidae</taxon>
        <taxon>Hypsibius</taxon>
    </lineage>
</organism>
<keyword evidence="10" id="KW-1185">Reference proteome</keyword>
<dbReference type="EMBL" id="MTYJ01000034">
    <property type="protein sequence ID" value="OQV19975.1"/>
    <property type="molecule type" value="Genomic_DNA"/>
</dbReference>
<feature type="compositionally biased region" description="Low complexity" evidence="8">
    <location>
        <begin position="123"/>
        <end position="137"/>
    </location>
</feature>
<dbReference type="GO" id="GO:0005737">
    <property type="term" value="C:cytoplasm"/>
    <property type="evidence" value="ECO:0007669"/>
    <property type="project" value="TreeGrafter"/>
</dbReference>
<feature type="compositionally biased region" description="Polar residues" evidence="8">
    <location>
        <begin position="47"/>
        <end position="80"/>
    </location>
</feature>
<dbReference type="PROSITE" id="PS00392">
    <property type="entry name" value="DDC_GAD_HDC_YDC"/>
    <property type="match status" value="1"/>
</dbReference>
<dbReference type="Proteomes" id="UP000192578">
    <property type="component" value="Unassembled WGS sequence"/>
</dbReference>
<evidence type="ECO:0000256" key="2">
    <source>
        <dbReference type="ARBA" id="ARBA00009533"/>
    </source>
</evidence>
<feature type="region of interest" description="Disordered" evidence="8">
    <location>
        <begin position="47"/>
        <end position="156"/>
    </location>
</feature>
<dbReference type="GO" id="GO:0009449">
    <property type="term" value="P:gamma-aminobutyric acid biosynthetic process"/>
    <property type="evidence" value="ECO:0007669"/>
    <property type="project" value="TreeGrafter"/>
</dbReference>
<dbReference type="InterPro" id="IPR015421">
    <property type="entry name" value="PyrdxlP-dep_Trfase_major"/>
</dbReference>
<feature type="modified residue" description="N6-(pyridoxal phosphate)lysine" evidence="7">
    <location>
        <position position="531"/>
    </location>
</feature>
<evidence type="ECO:0000313" key="9">
    <source>
        <dbReference type="EMBL" id="OQV19975.1"/>
    </source>
</evidence>
<evidence type="ECO:0000256" key="1">
    <source>
        <dbReference type="ARBA" id="ARBA00001933"/>
    </source>
</evidence>
<reference evidence="10" key="1">
    <citation type="submission" date="2017-01" db="EMBL/GenBank/DDBJ databases">
        <title>Comparative genomics of anhydrobiosis in the tardigrade Hypsibius dujardini.</title>
        <authorList>
            <person name="Yoshida Y."/>
            <person name="Koutsovoulos G."/>
            <person name="Laetsch D."/>
            <person name="Stevens L."/>
            <person name="Kumar S."/>
            <person name="Horikawa D."/>
            <person name="Ishino K."/>
            <person name="Komine S."/>
            <person name="Tomita M."/>
            <person name="Blaxter M."/>
            <person name="Arakawa K."/>
        </authorList>
    </citation>
    <scope>NUCLEOTIDE SEQUENCE [LARGE SCALE GENOMIC DNA]</scope>
    <source>
        <strain evidence="10">Z151</strain>
    </source>
</reference>